<feature type="compositionally biased region" description="Basic and acidic residues" evidence="1">
    <location>
        <begin position="107"/>
        <end position="117"/>
    </location>
</feature>
<evidence type="ECO:0000256" key="1">
    <source>
        <dbReference type="SAM" id="MobiDB-lite"/>
    </source>
</evidence>
<dbReference type="SUPFAM" id="SSF53474">
    <property type="entry name" value="alpha/beta-Hydrolases"/>
    <property type="match status" value="1"/>
</dbReference>
<reference evidence="2 3" key="1">
    <citation type="submission" date="2017-12" db="EMBL/GenBank/DDBJ databases">
        <title>Sequencing, de novo assembly and annotation of complete genome of a new Thraustochytrid species, strain FCC1311.</title>
        <authorList>
            <person name="Sedici K."/>
            <person name="Godart F."/>
            <person name="Aiese Cigliano R."/>
            <person name="Sanseverino W."/>
            <person name="Barakat M."/>
            <person name="Ortet P."/>
            <person name="Marechal E."/>
            <person name="Cagnac O."/>
            <person name="Amato A."/>
        </authorList>
    </citation>
    <scope>NUCLEOTIDE SEQUENCE [LARGE SCALE GENOMIC DNA]</scope>
</reference>
<dbReference type="InterPro" id="IPR029058">
    <property type="entry name" value="AB_hydrolase_fold"/>
</dbReference>
<evidence type="ECO:0000313" key="3">
    <source>
        <dbReference type="Proteomes" id="UP000241890"/>
    </source>
</evidence>
<feature type="region of interest" description="Disordered" evidence="1">
    <location>
        <begin position="48"/>
        <end position="70"/>
    </location>
</feature>
<feature type="region of interest" description="Disordered" evidence="1">
    <location>
        <begin position="92"/>
        <end position="136"/>
    </location>
</feature>
<proteinExistence type="predicted"/>
<name>A0A2R5GUH3_9STRA</name>
<protein>
    <submittedName>
        <fullName evidence="2">Protein ABHD18</fullName>
    </submittedName>
</protein>
<gene>
    <name evidence="2" type="ORF">FCC1311_104392</name>
</gene>
<comment type="caution">
    <text evidence="2">The sequence shown here is derived from an EMBL/GenBank/DDBJ whole genome shotgun (WGS) entry which is preliminary data.</text>
</comment>
<dbReference type="PANTHER" id="PTHR13617">
    <property type="entry name" value="PROTEIN ABHD18"/>
    <property type="match status" value="1"/>
</dbReference>
<dbReference type="InterPro" id="IPR019149">
    <property type="entry name" value="ABHD18"/>
</dbReference>
<keyword evidence="3" id="KW-1185">Reference proteome</keyword>
<sequence>MASLQSLLLGKLDYVYVTATRRSRFFSHGWGEESIEQAHRLVETLERQGTEETFPDIDRLIPADADQASNVDEDIEPEDDGIEFAHASEADACSISTSSSAGSDSSPDQKMKEGHNDDDNDDDDDDDDNNESKGSYEAQTWSFVSPCADFLPKESQTARVLVVSPPRTVQARGVLILVAGTGEVSFWRRKKFIAKPLAAKGFVSIILESVFYGSRAPVTQKRYFWRTVGDYLLHMPVTVVEVAKLAKYAKQTYPGLPIGLVGSSLGGSMAAGALPSVMREFQSLDKESPQEQRGRLEETPITLCTFLPPSRTASILSSAIAYFIDFRALQRDGAGLRTIKEVRERILHLCESHQLGRYFSLLPESEYKRTAFTCFRGRHDNYVRPNEVTLTHGIIEPLVSSARLVDVSGGHVWNIMRTGKVVPPAVEEAFSRSCADYPNPMKTIPVFHETGSDLTDENENCNVTNRDCPGPLCQV</sequence>
<dbReference type="PANTHER" id="PTHR13617:SF14">
    <property type="entry name" value="PROTEIN ABHD18"/>
    <property type="match status" value="1"/>
</dbReference>
<dbReference type="AlphaFoldDB" id="A0A2R5GUH3"/>
<dbReference type="Proteomes" id="UP000241890">
    <property type="component" value="Unassembled WGS sequence"/>
</dbReference>
<accession>A0A2R5GUH3</accession>
<feature type="compositionally biased region" description="Low complexity" evidence="1">
    <location>
        <begin position="92"/>
        <end position="106"/>
    </location>
</feature>
<organism evidence="2 3">
    <name type="scientific">Hondaea fermentalgiana</name>
    <dbReference type="NCBI Taxonomy" id="2315210"/>
    <lineage>
        <taxon>Eukaryota</taxon>
        <taxon>Sar</taxon>
        <taxon>Stramenopiles</taxon>
        <taxon>Bigyra</taxon>
        <taxon>Labyrinthulomycetes</taxon>
        <taxon>Thraustochytrida</taxon>
        <taxon>Thraustochytriidae</taxon>
        <taxon>Hondaea</taxon>
    </lineage>
</organism>
<evidence type="ECO:0000313" key="2">
    <source>
        <dbReference type="EMBL" id="GBG34215.1"/>
    </source>
</evidence>
<dbReference type="InParanoid" id="A0A2R5GUH3"/>
<dbReference type="OrthoDB" id="9987145at2759"/>
<dbReference type="Pfam" id="PF09752">
    <property type="entry name" value="ABHD18"/>
    <property type="match status" value="1"/>
</dbReference>
<dbReference type="Gene3D" id="3.40.50.1820">
    <property type="entry name" value="alpha/beta hydrolase"/>
    <property type="match status" value="1"/>
</dbReference>
<feature type="compositionally biased region" description="Basic and acidic residues" evidence="1">
    <location>
        <begin position="48"/>
        <end position="61"/>
    </location>
</feature>
<dbReference type="EMBL" id="BEYU01000184">
    <property type="protein sequence ID" value="GBG34215.1"/>
    <property type="molecule type" value="Genomic_DNA"/>
</dbReference>
<feature type="compositionally biased region" description="Acidic residues" evidence="1">
    <location>
        <begin position="118"/>
        <end position="129"/>
    </location>
</feature>